<dbReference type="Pfam" id="PF00150">
    <property type="entry name" value="Cellulase"/>
    <property type="match status" value="1"/>
</dbReference>
<protein>
    <submittedName>
        <fullName evidence="9">Endoglucanase</fullName>
    </submittedName>
</protein>
<reference evidence="9 10" key="1">
    <citation type="submission" date="2019-02" db="EMBL/GenBank/DDBJ databases">
        <title>Draft genome sequences of novel Actinobacteria.</title>
        <authorList>
            <person name="Sahin N."/>
            <person name="Ay H."/>
            <person name="Saygin H."/>
        </authorList>
    </citation>
    <scope>NUCLEOTIDE SEQUENCE [LARGE SCALE GENOMIC DNA]</scope>
    <source>
        <strain evidence="9 10">8K307</strain>
    </source>
</reference>
<proteinExistence type="inferred from homology"/>
<dbReference type="RefSeq" id="WP_132101356.1">
    <property type="nucleotide sequence ID" value="NZ_SMLB01000002.1"/>
</dbReference>
<evidence type="ECO:0000256" key="3">
    <source>
        <dbReference type="ARBA" id="ARBA00023001"/>
    </source>
</evidence>
<evidence type="ECO:0000256" key="4">
    <source>
        <dbReference type="ARBA" id="ARBA00023277"/>
    </source>
</evidence>
<dbReference type="InterPro" id="IPR001547">
    <property type="entry name" value="Glyco_hydro_5"/>
</dbReference>
<dbReference type="GO" id="GO:0005576">
    <property type="term" value="C:extracellular region"/>
    <property type="evidence" value="ECO:0007669"/>
    <property type="project" value="TreeGrafter"/>
</dbReference>
<name>A0A4R5ALW6_9ACTN</name>
<dbReference type="GO" id="GO:0008422">
    <property type="term" value="F:beta-glucosidase activity"/>
    <property type="evidence" value="ECO:0007669"/>
    <property type="project" value="TreeGrafter"/>
</dbReference>
<dbReference type="Proteomes" id="UP000295217">
    <property type="component" value="Unassembled WGS sequence"/>
</dbReference>
<evidence type="ECO:0000256" key="1">
    <source>
        <dbReference type="ARBA" id="ARBA00005641"/>
    </source>
</evidence>
<dbReference type="GO" id="GO:0030245">
    <property type="term" value="P:cellulose catabolic process"/>
    <property type="evidence" value="ECO:0007669"/>
    <property type="project" value="UniProtKB-KW"/>
</dbReference>
<dbReference type="AlphaFoldDB" id="A0A4R5ALW6"/>
<evidence type="ECO:0000256" key="2">
    <source>
        <dbReference type="ARBA" id="ARBA00022801"/>
    </source>
</evidence>
<dbReference type="Gene3D" id="3.20.20.80">
    <property type="entry name" value="Glycosidases"/>
    <property type="match status" value="1"/>
</dbReference>
<dbReference type="SUPFAM" id="SSF51445">
    <property type="entry name" value="(Trans)glycosidases"/>
    <property type="match status" value="1"/>
</dbReference>
<dbReference type="GO" id="GO:0009986">
    <property type="term" value="C:cell surface"/>
    <property type="evidence" value="ECO:0007669"/>
    <property type="project" value="TreeGrafter"/>
</dbReference>
<evidence type="ECO:0000313" key="9">
    <source>
        <dbReference type="EMBL" id="TDD72640.1"/>
    </source>
</evidence>
<evidence type="ECO:0000256" key="6">
    <source>
        <dbReference type="ARBA" id="ARBA00023326"/>
    </source>
</evidence>
<evidence type="ECO:0000313" key="10">
    <source>
        <dbReference type="Proteomes" id="UP000295217"/>
    </source>
</evidence>
<dbReference type="OrthoDB" id="4771662at2"/>
<organism evidence="9 10">
    <name type="scientific">Jiangella aurantiaca</name>
    <dbReference type="NCBI Taxonomy" id="2530373"/>
    <lineage>
        <taxon>Bacteria</taxon>
        <taxon>Bacillati</taxon>
        <taxon>Actinomycetota</taxon>
        <taxon>Actinomycetes</taxon>
        <taxon>Jiangellales</taxon>
        <taxon>Jiangellaceae</taxon>
        <taxon>Jiangella</taxon>
    </lineage>
</organism>
<comment type="similarity">
    <text evidence="1 7">Belongs to the glycosyl hydrolase 5 (cellulase A) family.</text>
</comment>
<keyword evidence="4" id="KW-0119">Carbohydrate metabolism</keyword>
<feature type="domain" description="Glycoside hydrolase family 5" evidence="8">
    <location>
        <begin position="78"/>
        <end position="314"/>
    </location>
</feature>
<keyword evidence="3" id="KW-0136">Cellulose degradation</keyword>
<evidence type="ECO:0000256" key="5">
    <source>
        <dbReference type="ARBA" id="ARBA00023295"/>
    </source>
</evidence>
<sequence>MTAATFDGFVHADGDRLVDGEGRRLQWRGMGLGNWLLPEGYMWVLHGGPQSPRAIESMISTLVGQPRATEFWRRFRDVFIAEADIARMAAEGFDHVRLAINARVVMSDDAAPLDDGLALVDRLIDWCRTHRLWVVLDLHGAPGGQTGTNIDDSPNGRPELFEDPRHRERTIELWSMLARRYRDETVVAGYDLLNEPIPDDYQHRYADDLAGIYRDLTTAIRAVDPNHLIIYEGSHWATNWSIFTEVWDANSMLQFHKYWSPPDRPSIQQYLDARTRLGLPIYMGEGGENALDWFQTMFQLLEDHEIGWNFWPWKKIDTTTSPCSIDPPPGWSDIVAWAAGQAPQPSADDAAKVLDDLLDRMRLNRCTYRPDVVNAMMRRVPLRLPATGFTFDAGGASRPRGAQPLAGFRDDDGVTVRFTGDGEPDWAHASYSQPAEGFEVVLDTGDWVEYEMTLAAPGVLEVTVEVGGVAFPDVAVDGVSLEPSGTAGLYRTPVPIAAGTHRLRVTATRGDTSLVALTVAPG</sequence>
<dbReference type="InterPro" id="IPR050386">
    <property type="entry name" value="Glycosyl_hydrolase_5"/>
</dbReference>
<keyword evidence="5 7" id="KW-0326">Glycosidase</keyword>
<gene>
    <name evidence="9" type="ORF">E1262_01920</name>
</gene>
<dbReference type="EMBL" id="SMLB01000002">
    <property type="protein sequence ID" value="TDD72640.1"/>
    <property type="molecule type" value="Genomic_DNA"/>
</dbReference>
<keyword evidence="6" id="KW-0624">Polysaccharide degradation</keyword>
<dbReference type="PANTHER" id="PTHR31297">
    <property type="entry name" value="GLUCAN ENDO-1,6-BETA-GLUCOSIDASE B"/>
    <property type="match status" value="1"/>
</dbReference>
<dbReference type="PANTHER" id="PTHR31297:SF41">
    <property type="entry name" value="ENDOGLUCANASE, PUTATIVE (AFU_ORTHOLOGUE AFUA_5G01830)-RELATED"/>
    <property type="match status" value="1"/>
</dbReference>
<evidence type="ECO:0000259" key="8">
    <source>
        <dbReference type="Pfam" id="PF00150"/>
    </source>
</evidence>
<keyword evidence="2 7" id="KW-0378">Hydrolase</keyword>
<accession>A0A4R5ALW6</accession>
<keyword evidence="10" id="KW-1185">Reference proteome</keyword>
<dbReference type="InterPro" id="IPR017853">
    <property type="entry name" value="GH"/>
</dbReference>
<dbReference type="SMR" id="A0A4R5ALW6"/>
<evidence type="ECO:0000256" key="7">
    <source>
        <dbReference type="RuleBase" id="RU361153"/>
    </source>
</evidence>
<comment type="caution">
    <text evidence="9">The sequence shown here is derived from an EMBL/GenBank/DDBJ whole genome shotgun (WGS) entry which is preliminary data.</text>
</comment>